<reference evidence="2" key="2">
    <citation type="submission" date="2020-09" db="EMBL/GenBank/DDBJ databases">
        <authorList>
            <person name="Sun Q."/>
            <person name="Ohkuma M."/>
        </authorList>
    </citation>
    <scope>NUCLEOTIDE SEQUENCE</scope>
    <source>
        <strain evidence="2">JCM 4335</strain>
    </source>
</reference>
<name>A0A918EL98_9ACTN</name>
<reference evidence="2" key="1">
    <citation type="journal article" date="2014" name="Int. J. Syst. Evol. Microbiol.">
        <title>Complete genome sequence of Corynebacterium casei LMG S-19264T (=DSM 44701T), isolated from a smear-ripened cheese.</title>
        <authorList>
            <consortium name="US DOE Joint Genome Institute (JGI-PGF)"/>
            <person name="Walter F."/>
            <person name="Albersmeier A."/>
            <person name="Kalinowski J."/>
            <person name="Ruckert C."/>
        </authorList>
    </citation>
    <scope>NUCLEOTIDE SEQUENCE</scope>
    <source>
        <strain evidence="2">JCM 4335</strain>
    </source>
</reference>
<evidence type="ECO:0000313" key="3">
    <source>
        <dbReference type="Proteomes" id="UP000654123"/>
    </source>
</evidence>
<gene>
    <name evidence="2" type="ORF">GCM10010249_25910</name>
</gene>
<accession>A0A918EL98</accession>
<dbReference type="EMBL" id="BMSV01000004">
    <property type="protein sequence ID" value="GGQ06129.1"/>
    <property type="molecule type" value="Genomic_DNA"/>
</dbReference>
<proteinExistence type="predicted"/>
<organism evidence="2 3">
    <name type="scientific">Streptomyces roseolilacinus</name>
    <dbReference type="NCBI Taxonomy" id="66904"/>
    <lineage>
        <taxon>Bacteria</taxon>
        <taxon>Bacillati</taxon>
        <taxon>Actinomycetota</taxon>
        <taxon>Actinomycetes</taxon>
        <taxon>Kitasatosporales</taxon>
        <taxon>Streptomycetaceae</taxon>
        <taxon>Streptomyces</taxon>
    </lineage>
</organism>
<evidence type="ECO:0000313" key="2">
    <source>
        <dbReference type="EMBL" id="GGQ06129.1"/>
    </source>
</evidence>
<dbReference type="RefSeq" id="WP_189533046.1">
    <property type="nucleotide sequence ID" value="NZ_BMSV01000004.1"/>
</dbReference>
<feature type="region of interest" description="Disordered" evidence="1">
    <location>
        <begin position="25"/>
        <end position="54"/>
    </location>
</feature>
<dbReference type="Proteomes" id="UP000654123">
    <property type="component" value="Unassembled WGS sequence"/>
</dbReference>
<protein>
    <submittedName>
        <fullName evidence="2">Uncharacterized protein</fullName>
    </submittedName>
</protein>
<evidence type="ECO:0000256" key="1">
    <source>
        <dbReference type="SAM" id="MobiDB-lite"/>
    </source>
</evidence>
<keyword evidence="3" id="KW-1185">Reference proteome</keyword>
<comment type="caution">
    <text evidence="2">The sequence shown here is derived from an EMBL/GenBank/DDBJ whole genome shotgun (WGS) entry which is preliminary data.</text>
</comment>
<sequence length="113" mass="12095">MPDGTATRVHLLQFDSAASTRAFQDEDLGFGGTPGTALTGGARMGNDPVRTLPDETETSSYVFREVAPYGPERTRQAYAVAGDTLAPVVRSRKGTLAQVPFPQTVVLRDRLLG</sequence>
<dbReference type="AlphaFoldDB" id="A0A918EL98"/>